<name>A0A1F7USE8_9BACT</name>
<dbReference type="EMBL" id="MGEJ01000009">
    <property type="protein sequence ID" value="OGL81179.1"/>
    <property type="molecule type" value="Genomic_DNA"/>
</dbReference>
<feature type="transmembrane region" description="Helical" evidence="1">
    <location>
        <begin position="112"/>
        <end position="133"/>
    </location>
</feature>
<protein>
    <submittedName>
        <fullName evidence="2">Uncharacterized protein</fullName>
    </submittedName>
</protein>
<keyword evidence="1" id="KW-0812">Transmembrane</keyword>
<comment type="caution">
    <text evidence="2">The sequence shown here is derived from an EMBL/GenBank/DDBJ whole genome shotgun (WGS) entry which is preliminary data.</text>
</comment>
<sequence length="135" mass="15317">MRHTQNGRNFWRALCDGFNGLSEGMRGKTMQIMYGLIALSATAAFIFEIHIVSWILLIAFSGVFLSLEHRNNVTETQEDRFNRLVTDLKRAGLELPEWEAWNEETRYIKHQASASVLAFGICGLIAGILVLIYNP</sequence>
<keyword evidence="1" id="KW-0472">Membrane</keyword>
<keyword evidence="1" id="KW-1133">Transmembrane helix</keyword>
<accession>A0A1F7USE8</accession>
<evidence type="ECO:0000313" key="3">
    <source>
        <dbReference type="Proteomes" id="UP000176897"/>
    </source>
</evidence>
<dbReference type="Proteomes" id="UP000176897">
    <property type="component" value="Unassembled WGS sequence"/>
</dbReference>
<reference evidence="2 3" key="1">
    <citation type="journal article" date="2016" name="Nat. Commun.">
        <title>Thousands of microbial genomes shed light on interconnected biogeochemical processes in an aquifer system.</title>
        <authorList>
            <person name="Anantharaman K."/>
            <person name="Brown C.T."/>
            <person name="Hug L.A."/>
            <person name="Sharon I."/>
            <person name="Castelle C.J."/>
            <person name="Probst A.J."/>
            <person name="Thomas B.C."/>
            <person name="Singh A."/>
            <person name="Wilkins M.J."/>
            <person name="Karaoz U."/>
            <person name="Brodie E.L."/>
            <person name="Williams K.H."/>
            <person name="Hubbard S.S."/>
            <person name="Banfield J.F."/>
        </authorList>
    </citation>
    <scope>NUCLEOTIDE SEQUENCE [LARGE SCALE GENOMIC DNA]</scope>
</reference>
<evidence type="ECO:0000256" key="1">
    <source>
        <dbReference type="SAM" id="Phobius"/>
    </source>
</evidence>
<dbReference type="AlphaFoldDB" id="A0A1F7USE8"/>
<gene>
    <name evidence="2" type="ORF">A3B21_02725</name>
</gene>
<evidence type="ECO:0000313" key="2">
    <source>
        <dbReference type="EMBL" id="OGL81179.1"/>
    </source>
</evidence>
<feature type="transmembrane region" description="Helical" evidence="1">
    <location>
        <begin position="32"/>
        <end position="65"/>
    </location>
</feature>
<proteinExistence type="predicted"/>
<dbReference type="Gene3D" id="1.10.3830.10">
    <property type="entry name" value="Diacylglycerol kinase (DAGK) domain"/>
    <property type="match status" value="1"/>
</dbReference>
<organism evidence="2 3">
    <name type="scientific">Candidatus Uhrbacteria bacterium RIFCSPLOWO2_01_FULL_47_24</name>
    <dbReference type="NCBI Taxonomy" id="1802401"/>
    <lineage>
        <taxon>Bacteria</taxon>
        <taxon>Candidatus Uhriibacteriota</taxon>
    </lineage>
</organism>
<dbReference type="STRING" id="1802401.A3B21_02725"/>